<dbReference type="PRINTS" id="PR00689">
    <property type="entry name" value="ACOABINDINGP"/>
</dbReference>
<dbReference type="InterPro" id="IPR000582">
    <property type="entry name" value="Acyl-CoA-binding_protein"/>
</dbReference>
<organism evidence="4 5">
    <name type="scientific">Diversispora eburnea</name>
    <dbReference type="NCBI Taxonomy" id="1213867"/>
    <lineage>
        <taxon>Eukaryota</taxon>
        <taxon>Fungi</taxon>
        <taxon>Fungi incertae sedis</taxon>
        <taxon>Mucoromycota</taxon>
        <taxon>Glomeromycotina</taxon>
        <taxon>Glomeromycetes</taxon>
        <taxon>Diversisporales</taxon>
        <taxon>Diversisporaceae</taxon>
        <taxon>Diversispora</taxon>
    </lineage>
</organism>
<reference evidence="4" key="1">
    <citation type="submission" date="2021-06" db="EMBL/GenBank/DDBJ databases">
        <authorList>
            <person name="Kallberg Y."/>
            <person name="Tangrot J."/>
            <person name="Rosling A."/>
        </authorList>
    </citation>
    <scope>NUCLEOTIDE SEQUENCE</scope>
    <source>
        <strain evidence="4">AZ414A</strain>
    </source>
</reference>
<keyword evidence="5" id="KW-1185">Reference proteome</keyword>
<dbReference type="PROSITE" id="PS51228">
    <property type="entry name" value="ACB_2"/>
    <property type="match status" value="1"/>
</dbReference>
<dbReference type="GO" id="GO:0000062">
    <property type="term" value="F:fatty-acyl-CoA binding"/>
    <property type="evidence" value="ECO:0007669"/>
    <property type="project" value="InterPro"/>
</dbReference>
<evidence type="ECO:0000259" key="3">
    <source>
        <dbReference type="PROSITE" id="PS51228"/>
    </source>
</evidence>
<dbReference type="GO" id="GO:0006631">
    <property type="term" value="P:fatty acid metabolic process"/>
    <property type="evidence" value="ECO:0007669"/>
    <property type="project" value="TreeGrafter"/>
</dbReference>
<dbReference type="OrthoDB" id="346910at2759"/>
<dbReference type="SUPFAM" id="SSF47027">
    <property type="entry name" value="Acyl-CoA binding protein"/>
    <property type="match status" value="1"/>
</dbReference>
<evidence type="ECO:0000313" key="5">
    <source>
        <dbReference type="Proteomes" id="UP000789706"/>
    </source>
</evidence>
<keyword evidence="2" id="KW-0446">Lipid-binding</keyword>
<sequence>MSNISDNSDSSDNSSDNILFKQFTSAYIFLNKHPNINFSNDIKLKLYGTYKSATIGSCNVPKPSLLDFKARAKWDAWKEFDGISKEKAMDLYVDIVEIANIGWNKNHVIDDSEDDESIEENIGEENVQSASQDRWTYVSTLSYEDDDNVAR</sequence>
<dbReference type="Proteomes" id="UP000789706">
    <property type="component" value="Unassembled WGS sequence"/>
</dbReference>
<dbReference type="InterPro" id="IPR014352">
    <property type="entry name" value="FERM/acyl-CoA-bd_prot_sf"/>
</dbReference>
<comment type="caution">
    <text evidence="4">The sequence shown here is derived from an EMBL/GenBank/DDBJ whole genome shotgun (WGS) entry which is preliminary data.</text>
</comment>
<gene>
    <name evidence="4" type="ORF">DEBURN_LOCUS4073</name>
</gene>
<dbReference type="Pfam" id="PF00887">
    <property type="entry name" value="ACBP"/>
    <property type="match status" value="1"/>
</dbReference>
<dbReference type="AlphaFoldDB" id="A0A9N8ZGA1"/>
<name>A0A9N8ZGA1_9GLOM</name>
<feature type="domain" description="ACB" evidence="3">
    <location>
        <begin position="19"/>
        <end position="105"/>
    </location>
</feature>
<evidence type="ECO:0000256" key="2">
    <source>
        <dbReference type="ARBA" id="ARBA00023121"/>
    </source>
</evidence>
<accession>A0A9N8ZGA1</accession>
<dbReference type="EMBL" id="CAJVPK010000287">
    <property type="protein sequence ID" value="CAG8489051.1"/>
    <property type="molecule type" value="Genomic_DNA"/>
</dbReference>
<dbReference type="InterPro" id="IPR035984">
    <property type="entry name" value="Acyl-CoA-binding_sf"/>
</dbReference>
<comment type="similarity">
    <text evidence="1">Belongs to the ACBP family.</text>
</comment>
<evidence type="ECO:0000256" key="1">
    <source>
        <dbReference type="ARBA" id="ARBA00005567"/>
    </source>
</evidence>
<dbReference type="PANTHER" id="PTHR23310:SF62">
    <property type="entry name" value="ACYL-COA BINDING PROTEIN 1, ISOFORM A"/>
    <property type="match status" value="1"/>
</dbReference>
<protein>
    <submittedName>
        <fullName evidence="4">1481_t:CDS:1</fullName>
    </submittedName>
</protein>
<dbReference type="Gene3D" id="1.20.80.10">
    <property type="match status" value="1"/>
</dbReference>
<proteinExistence type="inferred from homology"/>
<dbReference type="PANTHER" id="PTHR23310">
    <property type="entry name" value="ACYL-COA-BINDING PROTEIN, ACBP"/>
    <property type="match status" value="1"/>
</dbReference>
<evidence type="ECO:0000313" key="4">
    <source>
        <dbReference type="EMBL" id="CAG8489051.1"/>
    </source>
</evidence>